<dbReference type="EMBL" id="CAUYUJ010008434">
    <property type="protein sequence ID" value="CAK0823916.1"/>
    <property type="molecule type" value="Genomic_DNA"/>
</dbReference>
<comment type="caution">
    <text evidence="1">The sequence shown here is derived from an EMBL/GenBank/DDBJ whole genome shotgun (WGS) entry which is preliminary data.</text>
</comment>
<gene>
    <name evidence="1" type="ORF">PCOR1329_LOCUS24480</name>
</gene>
<organism evidence="1 2">
    <name type="scientific">Prorocentrum cordatum</name>
    <dbReference type="NCBI Taxonomy" id="2364126"/>
    <lineage>
        <taxon>Eukaryota</taxon>
        <taxon>Sar</taxon>
        <taxon>Alveolata</taxon>
        <taxon>Dinophyceae</taxon>
        <taxon>Prorocentrales</taxon>
        <taxon>Prorocentraceae</taxon>
        <taxon>Prorocentrum</taxon>
    </lineage>
</organism>
<protein>
    <submittedName>
        <fullName evidence="1">Uncharacterized protein</fullName>
    </submittedName>
</protein>
<evidence type="ECO:0000313" key="2">
    <source>
        <dbReference type="Proteomes" id="UP001189429"/>
    </source>
</evidence>
<reference evidence="1" key="1">
    <citation type="submission" date="2023-10" db="EMBL/GenBank/DDBJ databases">
        <authorList>
            <person name="Chen Y."/>
            <person name="Shah S."/>
            <person name="Dougan E. K."/>
            <person name="Thang M."/>
            <person name="Chan C."/>
        </authorList>
    </citation>
    <scope>NUCLEOTIDE SEQUENCE [LARGE SCALE GENOMIC DNA]</scope>
</reference>
<sequence>MFPAICSLRVCSRMFSEVPATRLRWEWTARTTQSCWEPGFSCSLLLLPLSAPVDAEGTVQLARCSCEQLGVSASGWGVTSEYDEAAQTFACNAPVLSDPFMALSRGASARAVAPLRPLCLAVRGGFLF</sequence>
<dbReference type="Proteomes" id="UP001189429">
    <property type="component" value="Unassembled WGS sequence"/>
</dbReference>
<proteinExistence type="predicted"/>
<evidence type="ECO:0000313" key="1">
    <source>
        <dbReference type="EMBL" id="CAK0823916.1"/>
    </source>
</evidence>
<keyword evidence="2" id="KW-1185">Reference proteome</keyword>
<name>A0ABN9S0Y8_9DINO</name>
<accession>A0ABN9S0Y8</accession>